<name>A0A6A5YJI8_9PLEO</name>
<gene>
    <name evidence="2" type="ORF">BDV96DRAFT_693563</name>
</gene>
<accession>A0A6A5YJI8</accession>
<sequence>MPQIEITNNGLAPRSVQPSVGNPALPAKIVELNADGYKKTLALLIDPAGLRHNHRRASPPTSSVCSAVSSSTYVSFDELLAARLARPSLQRDSSTIAPPSIHSGVTAKIRDNDEEIGPVLDLPHFRSESKVDKALVLEDVLVNNHVAAGAEVSQANDAFERAHRKLNEMYIATRINLISKPSPPTDLKAYMGLFRWFRRKPKVHEYTSITTSSRGSVHSVRSSVSKRATEITRIAMHASLQSPITQLEPGQLTRTDTARTSTTTASVKTAKTYTSTSKYKEWLFSKAQKLKFFVSKPSHPLPQTFAFVRSGTAICPRTGFPFKIPPIKKWNLVKAYHSIRYGIESNYKVYGIEDENWTRVSYKK</sequence>
<organism evidence="2 3">
    <name type="scientific">Lophiotrema nucula</name>
    <dbReference type="NCBI Taxonomy" id="690887"/>
    <lineage>
        <taxon>Eukaryota</taxon>
        <taxon>Fungi</taxon>
        <taxon>Dikarya</taxon>
        <taxon>Ascomycota</taxon>
        <taxon>Pezizomycotina</taxon>
        <taxon>Dothideomycetes</taxon>
        <taxon>Pleosporomycetidae</taxon>
        <taxon>Pleosporales</taxon>
        <taxon>Lophiotremataceae</taxon>
        <taxon>Lophiotrema</taxon>
    </lineage>
</organism>
<evidence type="ECO:0000313" key="2">
    <source>
        <dbReference type="EMBL" id="KAF2107342.1"/>
    </source>
</evidence>
<protein>
    <submittedName>
        <fullName evidence="2">Uncharacterized protein</fullName>
    </submittedName>
</protein>
<dbReference type="EMBL" id="ML977355">
    <property type="protein sequence ID" value="KAF2107342.1"/>
    <property type="molecule type" value="Genomic_DNA"/>
</dbReference>
<keyword evidence="3" id="KW-1185">Reference proteome</keyword>
<evidence type="ECO:0000313" key="3">
    <source>
        <dbReference type="Proteomes" id="UP000799770"/>
    </source>
</evidence>
<dbReference type="AlphaFoldDB" id="A0A6A5YJI8"/>
<dbReference type="Proteomes" id="UP000799770">
    <property type="component" value="Unassembled WGS sequence"/>
</dbReference>
<proteinExistence type="predicted"/>
<evidence type="ECO:0000256" key="1">
    <source>
        <dbReference type="SAM" id="MobiDB-lite"/>
    </source>
</evidence>
<feature type="region of interest" description="Disordered" evidence="1">
    <location>
        <begin position="1"/>
        <end position="20"/>
    </location>
</feature>
<reference evidence="2" key="1">
    <citation type="journal article" date="2020" name="Stud. Mycol.">
        <title>101 Dothideomycetes genomes: a test case for predicting lifestyles and emergence of pathogens.</title>
        <authorList>
            <person name="Haridas S."/>
            <person name="Albert R."/>
            <person name="Binder M."/>
            <person name="Bloem J."/>
            <person name="Labutti K."/>
            <person name="Salamov A."/>
            <person name="Andreopoulos B."/>
            <person name="Baker S."/>
            <person name="Barry K."/>
            <person name="Bills G."/>
            <person name="Bluhm B."/>
            <person name="Cannon C."/>
            <person name="Castanera R."/>
            <person name="Culley D."/>
            <person name="Daum C."/>
            <person name="Ezra D."/>
            <person name="Gonzalez J."/>
            <person name="Henrissat B."/>
            <person name="Kuo A."/>
            <person name="Liang C."/>
            <person name="Lipzen A."/>
            <person name="Lutzoni F."/>
            <person name="Magnuson J."/>
            <person name="Mondo S."/>
            <person name="Nolan M."/>
            <person name="Ohm R."/>
            <person name="Pangilinan J."/>
            <person name="Park H.-J."/>
            <person name="Ramirez L."/>
            <person name="Alfaro M."/>
            <person name="Sun H."/>
            <person name="Tritt A."/>
            <person name="Yoshinaga Y."/>
            <person name="Zwiers L.-H."/>
            <person name="Turgeon B."/>
            <person name="Goodwin S."/>
            <person name="Spatafora J."/>
            <person name="Crous P."/>
            <person name="Grigoriev I."/>
        </authorList>
    </citation>
    <scope>NUCLEOTIDE SEQUENCE</scope>
    <source>
        <strain evidence="2">CBS 627.86</strain>
    </source>
</reference>